<keyword evidence="1" id="KW-0472">Membrane</keyword>
<accession>A0A420HZ23</accession>
<organism evidence="2 3">
    <name type="scientific">Golovinomyces cichoracearum</name>
    <dbReference type="NCBI Taxonomy" id="62708"/>
    <lineage>
        <taxon>Eukaryota</taxon>
        <taxon>Fungi</taxon>
        <taxon>Dikarya</taxon>
        <taxon>Ascomycota</taxon>
        <taxon>Pezizomycotina</taxon>
        <taxon>Leotiomycetes</taxon>
        <taxon>Erysiphales</taxon>
        <taxon>Erysiphaceae</taxon>
        <taxon>Golovinomyces</taxon>
    </lineage>
</organism>
<gene>
    <name evidence="2" type="ORF">GcC1_145008</name>
</gene>
<dbReference type="OrthoDB" id="5562676at2759"/>
<sequence>MKNITMRLYLLPISTQRTMIYCQKFIVPTEKRGWIDYSIMRAEKLWSGWEKKESGWQRSVVEFGNKVLERIPFEEWALKSIPPLPFRSKSENLKATGKIEVLFPQSLGLKLDIHKTLRKLSKERQHFHRSRMIFSLIGMPVSAPLMIIPVIPNLPFFYLVFRAWSHWKALTGSRHLEYLIDNNLITPKPLSNLDEFFCYEKYPTDKSPPIAKNRSSNTFPSGERMLLCESKSKIIAEALNVPELEAELGRAVRQVSKELRHCDMGDSEKN</sequence>
<dbReference type="AlphaFoldDB" id="A0A420HZ23"/>
<keyword evidence="1" id="KW-1133">Transmembrane helix</keyword>
<dbReference type="PANTHER" id="PTHR28062">
    <property type="entry name" value="K+-H+ EXCHANGE-LIKE PROTEIN"/>
    <property type="match status" value="1"/>
</dbReference>
<proteinExistence type="predicted"/>
<dbReference type="InterPro" id="IPR018786">
    <property type="entry name" value="Mit_KHE1"/>
</dbReference>
<keyword evidence="1" id="KW-0812">Transmembrane</keyword>
<dbReference type="EMBL" id="MCBR01014553">
    <property type="protein sequence ID" value="RKF62679.1"/>
    <property type="molecule type" value="Genomic_DNA"/>
</dbReference>
<protein>
    <submittedName>
        <fullName evidence="2">Uncharacterized protein C23H3.12c</fullName>
    </submittedName>
</protein>
<dbReference type="GO" id="GO:0005743">
    <property type="term" value="C:mitochondrial inner membrane"/>
    <property type="evidence" value="ECO:0007669"/>
    <property type="project" value="TreeGrafter"/>
</dbReference>
<dbReference type="PANTHER" id="PTHR28062:SF1">
    <property type="entry name" value="TRANSMEMBRANE PROTEIN"/>
    <property type="match status" value="1"/>
</dbReference>
<dbReference type="Proteomes" id="UP000285405">
    <property type="component" value="Unassembled WGS sequence"/>
</dbReference>
<feature type="transmembrane region" description="Helical" evidence="1">
    <location>
        <begin position="132"/>
        <end position="151"/>
    </location>
</feature>
<comment type="caution">
    <text evidence="2">The sequence shown here is derived from an EMBL/GenBank/DDBJ whole genome shotgun (WGS) entry which is preliminary data.</text>
</comment>
<dbReference type="Pfam" id="PF10173">
    <property type="entry name" value="Mit_KHE1"/>
    <property type="match status" value="1"/>
</dbReference>
<evidence type="ECO:0000313" key="2">
    <source>
        <dbReference type="EMBL" id="RKF62679.1"/>
    </source>
</evidence>
<name>A0A420HZ23_9PEZI</name>
<dbReference type="GO" id="GO:1902600">
    <property type="term" value="P:proton transmembrane transport"/>
    <property type="evidence" value="ECO:0007669"/>
    <property type="project" value="TreeGrafter"/>
</dbReference>
<reference evidence="2 3" key="1">
    <citation type="journal article" date="2018" name="BMC Genomics">
        <title>Comparative genome analyses reveal sequence features reflecting distinct modes of host-adaptation between dicot and monocot powdery mildew.</title>
        <authorList>
            <person name="Wu Y."/>
            <person name="Ma X."/>
            <person name="Pan Z."/>
            <person name="Kale S.D."/>
            <person name="Song Y."/>
            <person name="King H."/>
            <person name="Zhang Q."/>
            <person name="Presley C."/>
            <person name="Deng X."/>
            <person name="Wei C.I."/>
            <person name="Xiao S."/>
        </authorList>
    </citation>
    <scope>NUCLEOTIDE SEQUENCE [LARGE SCALE GENOMIC DNA]</scope>
    <source>
        <strain evidence="2">UCSC1</strain>
    </source>
</reference>
<evidence type="ECO:0000256" key="1">
    <source>
        <dbReference type="SAM" id="Phobius"/>
    </source>
</evidence>
<evidence type="ECO:0000313" key="3">
    <source>
        <dbReference type="Proteomes" id="UP000285405"/>
    </source>
</evidence>
<dbReference type="GO" id="GO:0006813">
    <property type="term" value="P:potassium ion transport"/>
    <property type="evidence" value="ECO:0007669"/>
    <property type="project" value="TreeGrafter"/>
</dbReference>